<feature type="compositionally biased region" description="Pro residues" evidence="4">
    <location>
        <begin position="86"/>
        <end position="131"/>
    </location>
</feature>
<dbReference type="InterPro" id="IPR050732">
    <property type="entry name" value="Beta-glucan_modifiers"/>
</dbReference>
<dbReference type="OrthoDB" id="941679at2759"/>
<keyword evidence="7" id="KW-1185">Reference proteome</keyword>
<name>A0A4Z1NTF9_9PEZI</name>
<dbReference type="EMBL" id="SNSC02000024">
    <property type="protein sequence ID" value="TID13943.1"/>
    <property type="molecule type" value="Genomic_DNA"/>
</dbReference>
<dbReference type="PANTHER" id="PTHR16631:SF14">
    <property type="entry name" value="FAMILY 17 GLUCOSIDASE SCW10-RELATED"/>
    <property type="match status" value="1"/>
</dbReference>
<evidence type="ECO:0000313" key="7">
    <source>
        <dbReference type="Proteomes" id="UP000298493"/>
    </source>
</evidence>
<evidence type="ECO:0000256" key="1">
    <source>
        <dbReference type="ARBA" id="ARBA00004196"/>
    </source>
</evidence>
<feature type="chain" id="PRO_5021276402" evidence="5">
    <location>
        <begin position="22"/>
        <end position="430"/>
    </location>
</feature>
<comment type="similarity">
    <text evidence="2">Belongs to the glycosyl hydrolase 17 family.</text>
</comment>
<sequence>MKTSQISLFLAEALLIGTTIAHPHRHHAHNEEKRAVIVTATIVETVNAPDVLVYVDEKGNPIPAPGAATPAPAAPVVVPAPVPAAPTPAPAPPAPAPPAVVPAPAPPAAEPAPAPPAPAPPTVQSPPPPAPAAEALSTDAKSNNFVAESSAGAKDGFINGGPSPYGVTWTGYKGDESNSACKTFDDADREWSKMGAFKVVRVYGTDCDQPNIALTLAKKYKKKVFLGVYWLDDRLPSQLQTIIQAVRANGNNWDMIDSIAIGNEDVHRGARSAEQVVGAVTRSRIILREHGFLGPVVHVDSQDAILANPLLCTRAAGDYIASNIHAFHNANTPAEKAGDFVSQQVEALRACGQGRKRRNVRVRVTETGWPKDGIANGAAVPSKANQLKAIASIKAKMGDDVFLFSAFNNYWMHNDASTFNAEHYWGILDD</sequence>
<comment type="subcellular location">
    <subcellularLocation>
        <location evidence="1">Cell envelope</location>
    </subcellularLocation>
</comment>
<organism evidence="6 7">
    <name type="scientific">Venturia nashicola</name>
    <dbReference type="NCBI Taxonomy" id="86259"/>
    <lineage>
        <taxon>Eukaryota</taxon>
        <taxon>Fungi</taxon>
        <taxon>Dikarya</taxon>
        <taxon>Ascomycota</taxon>
        <taxon>Pezizomycotina</taxon>
        <taxon>Dothideomycetes</taxon>
        <taxon>Pleosporomycetidae</taxon>
        <taxon>Venturiales</taxon>
        <taxon>Venturiaceae</taxon>
        <taxon>Venturia</taxon>
    </lineage>
</organism>
<keyword evidence="5" id="KW-0732">Signal</keyword>
<dbReference type="GO" id="GO:0009277">
    <property type="term" value="C:fungal-type cell wall"/>
    <property type="evidence" value="ECO:0007669"/>
    <property type="project" value="TreeGrafter"/>
</dbReference>
<dbReference type="AlphaFoldDB" id="A0A4Z1NTF9"/>
<dbReference type="GO" id="GO:0071555">
    <property type="term" value="P:cell wall organization"/>
    <property type="evidence" value="ECO:0007669"/>
    <property type="project" value="TreeGrafter"/>
</dbReference>
<evidence type="ECO:0000256" key="2">
    <source>
        <dbReference type="ARBA" id="ARBA00008773"/>
    </source>
</evidence>
<dbReference type="SUPFAM" id="SSF51445">
    <property type="entry name" value="(Trans)glycosidases"/>
    <property type="match status" value="1"/>
</dbReference>
<proteinExistence type="inferred from homology"/>
<evidence type="ECO:0000256" key="5">
    <source>
        <dbReference type="SAM" id="SignalP"/>
    </source>
</evidence>
<protein>
    <submittedName>
        <fullName evidence="6">Gb</fullName>
    </submittedName>
</protein>
<gene>
    <name evidence="6" type="ORF">E6O75_ATG07175</name>
</gene>
<evidence type="ECO:0000256" key="3">
    <source>
        <dbReference type="ARBA" id="ARBA00022801"/>
    </source>
</evidence>
<dbReference type="STRING" id="86259.A0A4Z1NTF9"/>
<feature type="region of interest" description="Disordered" evidence="4">
    <location>
        <begin position="86"/>
        <end position="136"/>
    </location>
</feature>
<dbReference type="Gene3D" id="3.20.20.80">
    <property type="entry name" value="Glycosidases"/>
    <property type="match status" value="1"/>
</dbReference>
<accession>A0A4Z1NTF9</accession>
<dbReference type="GO" id="GO:0005576">
    <property type="term" value="C:extracellular region"/>
    <property type="evidence" value="ECO:0007669"/>
    <property type="project" value="TreeGrafter"/>
</dbReference>
<keyword evidence="3" id="KW-0378">Hydrolase</keyword>
<feature type="signal peptide" evidence="5">
    <location>
        <begin position="1"/>
        <end position="21"/>
    </location>
</feature>
<dbReference type="PRINTS" id="PR01217">
    <property type="entry name" value="PRICHEXTENSN"/>
</dbReference>
<evidence type="ECO:0000256" key="4">
    <source>
        <dbReference type="SAM" id="MobiDB-lite"/>
    </source>
</evidence>
<dbReference type="InterPro" id="IPR017853">
    <property type="entry name" value="GH"/>
</dbReference>
<evidence type="ECO:0000313" key="6">
    <source>
        <dbReference type="EMBL" id="TID13943.1"/>
    </source>
</evidence>
<dbReference type="GO" id="GO:0009986">
    <property type="term" value="C:cell surface"/>
    <property type="evidence" value="ECO:0007669"/>
    <property type="project" value="TreeGrafter"/>
</dbReference>
<dbReference type="Proteomes" id="UP000298493">
    <property type="component" value="Unassembled WGS sequence"/>
</dbReference>
<dbReference type="PANTHER" id="PTHR16631">
    <property type="entry name" value="GLUCAN 1,3-BETA-GLUCOSIDASE"/>
    <property type="match status" value="1"/>
</dbReference>
<comment type="caution">
    <text evidence="6">The sequence shown here is derived from an EMBL/GenBank/DDBJ whole genome shotgun (WGS) entry which is preliminary data.</text>
</comment>
<dbReference type="GO" id="GO:0042973">
    <property type="term" value="F:glucan endo-1,3-beta-D-glucosidase activity"/>
    <property type="evidence" value="ECO:0007669"/>
    <property type="project" value="TreeGrafter"/>
</dbReference>
<reference evidence="6 7" key="1">
    <citation type="submission" date="2019-04" db="EMBL/GenBank/DDBJ databases">
        <title>High contiguity whole genome sequence and gene annotation resource for two Venturia nashicola isolates.</title>
        <authorList>
            <person name="Prokchorchik M."/>
            <person name="Won K."/>
            <person name="Lee Y."/>
            <person name="Choi E.D."/>
            <person name="Segonzac C."/>
            <person name="Sohn K.H."/>
        </authorList>
    </citation>
    <scope>NUCLEOTIDE SEQUENCE [LARGE SCALE GENOMIC DNA]</scope>
    <source>
        <strain evidence="6 7">PRI2</strain>
    </source>
</reference>